<evidence type="ECO:0000313" key="3">
    <source>
        <dbReference type="Proteomes" id="UP000290875"/>
    </source>
</evidence>
<gene>
    <name evidence="2" type="ORF">DM877_15170</name>
</gene>
<proteinExistence type="predicted"/>
<feature type="compositionally biased region" description="Basic residues" evidence="1">
    <location>
        <begin position="52"/>
        <end position="69"/>
    </location>
</feature>
<feature type="region of interest" description="Disordered" evidence="1">
    <location>
        <begin position="45"/>
        <end position="75"/>
    </location>
</feature>
<reference evidence="2 3" key="1">
    <citation type="submission" date="2018-06" db="EMBL/GenBank/DDBJ databases">
        <title>Carbapenemase-producing Enterobacteriaceae present in wastewater treatment plant effluent and nearby surface waters in the US.</title>
        <authorList>
            <person name="Mathys D.A."/>
            <person name="Mollenkopf D.F."/>
            <person name="Feicht S.M."/>
            <person name="Adams R.J."/>
            <person name="Albers A.L."/>
            <person name="Grooters S.V."/>
            <person name="Stuever D.M."/>
            <person name="Daniels J.B."/>
            <person name="Wittum T.E."/>
        </authorList>
    </citation>
    <scope>NUCLEOTIDE SEQUENCE [LARGE SCALE GENOMIC DNA]</scope>
    <source>
        <strain evidence="2 3">GEO_4_Eff_A</strain>
    </source>
</reference>
<dbReference type="EMBL" id="QJSL01000014">
    <property type="protein sequence ID" value="RXW28054.1"/>
    <property type="molecule type" value="Genomic_DNA"/>
</dbReference>
<dbReference type="Proteomes" id="UP000290875">
    <property type="component" value="Unassembled WGS sequence"/>
</dbReference>
<evidence type="ECO:0000256" key="1">
    <source>
        <dbReference type="SAM" id="MobiDB-lite"/>
    </source>
</evidence>
<accession>A0A4Q2E7V0</accession>
<dbReference type="AlphaFoldDB" id="A0A4Q2E7V0"/>
<name>A0A4Q2E7V0_ENTCL</name>
<protein>
    <submittedName>
        <fullName evidence="2">Uncharacterized protein</fullName>
    </submittedName>
</protein>
<evidence type="ECO:0000313" key="2">
    <source>
        <dbReference type="EMBL" id="RXW28054.1"/>
    </source>
</evidence>
<sequence length="101" mass="11264">MPGVTILPGPTILKRNRRARSGHFPRLRQPGRAGLSVRFLQTPHRDSGRWMSHARKYEKKREKKRKKRGAGGARVSVGIKVKGALQGGRGGVDPDRICMLD</sequence>
<organism evidence="2 3">
    <name type="scientific">Enterobacter cloacae</name>
    <dbReference type="NCBI Taxonomy" id="550"/>
    <lineage>
        <taxon>Bacteria</taxon>
        <taxon>Pseudomonadati</taxon>
        <taxon>Pseudomonadota</taxon>
        <taxon>Gammaproteobacteria</taxon>
        <taxon>Enterobacterales</taxon>
        <taxon>Enterobacteriaceae</taxon>
        <taxon>Enterobacter</taxon>
        <taxon>Enterobacter cloacae complex</taxon>
    </lineage>
</organism>
<comment type="caution">
    <text evidence="2">The sequence shown here is derived from an EMBL/GenBank/DDBJ whole genome shotgun (WGS) entry which is preliminary data.</text>
</comment>